<dbReference type="GO" id="GO:0003697">
    <property type="term" value="F:single-stranded DNA binding"/>
    <property type="evidence" value="ECO:0007669"/>
    <property type="project" value="InterPro"/>
</dbReference>
<dbReference type="Proteomes" id="UP001211907">
    <property type="component" value="Unassembled WGS sequence"/>
</dbReference>
<dbReference type="SUPFAM" id="SSF50249">
    <property type="entry name" value="Nucleic acid-binding proteins"/>
    <property type="match status" value="1"/>
</dbReference>
<evidence type="ECO:0008006" key="5">
    <source>
        <dbReference type="Google" id="ProtNLM"/>
    </source>
</evidence>
<protein>
    <recommendedName>
        <fullName evidence="5">Single-stranded DNA-binding protein, mitochondrial</fullName>
    </recommendedName>
</protein>
<proteinExistence type="predicted"/>
<dbReference type="InterPro" id="IPR012340">
    <property type="entry name" value="NA-bd_OB-fold"/>
</dbReference>
<reference evidence="3" key="1">
    <citation type="submission" date="2020-05" db="EMBL/GenBank/DDBJ databases">
        <title>Phylogenomic resolution of chytrid fungi.</title>
        <authorList>
            <person name="Stajich J.E."/>
            <person name="Amses K."/>
            <person name="Simmons R."/>
            <person name="Seto K."/>
            <person name="Myers J."/>
            <person name="Bonds A."/>
            <person name="Quandt C.A."/>
            <person name="Barry K."/>
            <person name="Liu P."/>
            <person name="Grigoriev I."/>
            <person name="Longcore J.E."/>
            <person name="James T.Y."/>
        </authorList>
    </citation>
    <scope>NUCLEOTIDE SEQUENCE</scope>
    <source>
        <strain evidence="3">JEL0513</strain>
    </source>
</reference>
<evidence type="ECO:0000313" key="3">
    <source>
        <dbReference type="EMBL" id="KAJ3141367.1"/>
    </source>
</evidence>
<dbReference type="Pfam" id="PF00436">
    <property type="entry name" value="SSB"/>
    <property type="match status" value="1"/>
</dbReference>
<sequence>MFSTSIIARSFLKTSFLGAPKGTNQSYASASNKIVLIGHVGVANQPKTYKTKDGKDGTAYSFTLATTDRFKKNNLLQTVTQWHKVAQFRTTGSWIYESKALARGALVSVEGKINYSVKDGIKYTDIIANGKDCTACTYSLLRQATNSKKKLLQIGKVIYKSKALVRRVLVLVEGILIKYADIMISGLNYVLINKRLGDKRDNKKATTETPVNT</sequence>
<dbReference type="PROSITE" id="PS50935">
    <property type="entry name" value="SSB"/>
    <property type="match status" value="1"/>
</dbReference>
<organism evidence="3 4">
    <name type="scientific">Physocladia obscura</name>
    <dbReference type="NCBI Taxonomy" id="109957"/>
    <lineage>
        <taxon>Eukaryota</taxon>
        <taxon>Fungi</taxon>
        <taxon>Fungi incertae sedis</taxon>
        <taxon>Chytridiomycota</taxon>
        <taxon>Chytridiomycota incertae sedis</taxon>
        <taxon>Chytridiomycetes</taxon>
        <taxon>Chytridiales</taxon>
        <taxon>Chytriomycetaceae</taxon>
        <taxon>Physocladia</taxon>
    </lineage>
</organism>
<evidence type="ECO:0000313" key="4">
    <source>
        <dbReference type="Proteomes" id="UP001211907"/>
    </source>
</evidence>
<keyword evidence="1 2" id="KW-0238">DNA-binding</keyword>
<dbReference type="InterPro" id="IPR000424">
    <property type="entry name" value="Primosome_PriB/ssb"/>
</dbReference>
<dbReference type="Gene3D" id="2.40.50.140">
    <property type="entry name" value="Nucleic acid-binding proteins"/>
    <property type="match status" value="1"/>
</dbReference>
<dbReference type="EMBL" id="JADGJH010000036">
    <property type="protein sequence ID" value="KAJ3141367.1"/>
    <property type="molecule type" value="Genomic_DNA"/>
</dbReference>
<keyword evidence="4" id="KW-1185">Reference proteome</keyword>
<gene>
    <name evidence="3" type="ORF">HK100_007606</name>
</gene>
<accession>A0AAD5TB22</accession>
<dbReference type="CDD" id="cd04496">
    <property type="entry name" value="SSB_OBF"/>
    <property type="match status" value="1"/>
</dbReference>
<name>A0AAD5TB22_9FUNG</name>
<evidence type="ECO:0000256" key="1">
    <source>
        <dbReference type="ARBA" id="ARBA00023125"/>
    </source>
</evidence>
<dbReference type="AlphaFoldDB" id="A0AAD5TB22"/>
<evidence type="ECO:0000256" key="2">
    <source>
        <dbReference type="PROSITE-ProRule" id="PRU00252"/>
    </source>
</evidence>
<comment type="caution">
    <text evidence="3">The sequence shown here is derived from an EMBL/GenBank/DDBJ whole genome shotgun (WGS) entry which is preliminary data.</text>
</comment>